<dbReference type="AlphaFoldDB" id="A0A8H4Q1K0"/>
<proteinExistence type="predicted"/>
<keyword evidence="2" id="KW-1185">Reference proteome</keyword>
<accession>A0A8H4Q1K0</accession>
<dbReference type="OrthoDB" id="5366485at2759"/>
<evidence type="ECO:0000313" key="2">
    <source>
        <dbReference type="Proteomes" id="UP000562929"/>
    </source>
</evidence>
<organism evidence="1 2">
    <name type="scientific">Ophiocordyceps camponoti-floridani</name>
    <dbReference type="NCBI Taxonomy" id="2030778"/>
    <lineage>
        <taxon>Eukaryota</taxon>
        <taxon>Fungi</taxon>
        <taxon>Dikarya</taxon>
        <taxon>Ascomycota</taxon>
        <taxon>Pezizomycotina</taxon>
        <taxon>Sordariomycetes</taxon>
        <taxon>Hypocreomycetidae</taxon>
        <taxon>Hypocreales</taxon>
        <taxon>Ophiocordycipitaceae</taxon>
        <taxon>Ophiocordyceps</taxon>
    </lineage>
</organism>
<dbReference type="EMBL" id="JAACLJ010000008">
    <property type="protein sequence ID" value="KAF4582036.1"/>
    <property type="molecule type" value="Genomic_DNA"/>
</dbReference>
<evidence type="ECO:0000313" key="1">
    <source>
        <dbReference type="EMBL" id="KAF4582036.1"/>
    </source>
</evidence>
<dbReference type="PANTHER" id="PTHR42093:SF1">
    <property type="match status" value="1"/>
</dbReference>
<reference evidence="1 2" key="1">
    <citation type="journal article" date="2020" name="G3 (Bethesda)">
        <title>Genetic Underpinnings of Host Manipulation by Ophiocordyceps as Revealed by Comparative Transcriptomics.</title>
        <authorList>
            <person name="Will I."/>
            <person name="Das B."/>
            <person name="Trinh T."/>
            <person name="Brachmann A."/>
            <person name="Ohm R.A."/>
            <person name="de Bekker C."/>
        </authorList>
    </citation>
    <scope>NUCLEOTIDE SEQUENCE [LARGE SCALE GENOMIC DNA]</scope>
    <source>
        <strain evidence="1 2">EC05</strain>
    </source>
</reference>
<sequence length="162" mass="17881">MASDEDYMAFLDKANKDLGEGEAAAQRSCDTKFSFKAVDEGSAVPSAIRDVCNKEVYVSDADEPFVEVSLRWTGEGGLPDEVEFAKLIQHWEAASAKIDIMDPVEWDPKGRYGAVVEAVREASRGNDVRVYRVVRDQTRAEYWVVSRDGDKIVGAKALGVES</sequence>
<dbReference type="InterPro" id="IPR056539">
    <property type="entry name" value="NuiA-like"/>
</dbReference>
<name>A0A8H4Q1K0_9HYPO</name>
<gene>
    <name evidence="1" type="ORF">GQ602_006660</name>
</gene>
<comment type="caution">
    <text evidence="1">The sequence shown here is derived from an EMBL/GenBank/DDBJ whole genome shotgun (WGS) entry which is preliminary data.</text>
</comment>
<dbReference type="PANTHER" id="PTHR42093">
    <property type="match status" value="1"/>
</dbReference>
<dbReference type="Pfam" id="PF23151">
    <property type="entry name" value="NuiA_2"/>
    <property type="match status" value="1"/>
</dbReference>
<dbReference type="Proteomes" id="UP000562929">
    <property type="component" value="Unassembled WGS sequence"/>
</dbReference>
<protein>
    <submittedName>
        <fullName evidence="1">Uncharacterized protein</fullName>
    </submittedName>
</protein>